<dbReference type="InterPro" id="IPR000477">
    <property type="entry name" value="RT_dom"/>
</dbReference>
<dbReference type="SUPFAM" id="SSF53098">
    <property type="entry name" value="Ribonuclease H-like"/>
    <property type="match status" value="1"/>
</dbReference>
<protein>
    <recommendedName>
        <fullName evidence="1">RNA-directed DNA polymerase</fullName>
        <ecNumber evidence="1">2.7.7.49</ecNumber>
    </recommendedName>
</protein>
<dbReference type="GO" id="GO:0006508">
    <property type="term" value="P:proteolysis"/>
    <property type="evidence" value="ECO:0007669"/>
    <property type="project" value="UniProtKB-KW"/>
</dbReference>
<dbReference type="Pfam" id="PF00078">
    <property type="entry name" value="RVT_1"/>
    <property type="match status" value="1"/>
</dbReference>
<reference evidence="12" key="1">
    <citation type="submission" date="2020-06" db="EMBL/GenBank/DDBJ databases">
        <authorList>
            <person name="Li T."/>
            <person name="Hu X."/>
            <person name="Zhang T."/>
            <person name="Song X."/>
            <person name="Zhang H."/>
            <person name="Dai N."/>
            <person name="Sheng W."/>
            <person name="Hou X."/>
            <person name="Wei L."/>
        </authorList>
    </citation>
    <scope>NUCLEOTIDE SEQUENCE</scope>
    <source>
        <strain evidence="12">G02</strain>
        <tissue evidence="12">Leaf</tissue>
    </source>
</reference>
<comment type="caution">
    <text evidence="12">The sequence shown here is derived from an EMBL/GenBank/DDBJ whole genome shotgun (WGS) entry which is preliminary data.</text>
</comment>
<dbReference type="InterPro" id="IPR021109">
    <property type="entry name" value="Peptidase_aspartic_dom_sf"/>
</dbReference>
<evidence type="ECO:0000256" key="6">
    <source>
        <dbReference type="ARBA" id="ARBA00022759"/>
    </source>
</evidence>
<dbReference type="Pfam" id="PF17917">
    <property type="entry name" value="RT_RNaseH"/>
    <property type="match status" value="1"/>
</dbReference>
<dbReference type="CDD" id="cd00303">
    <property type="entry name" value="retropepsin_like"/>
    <property type="match status" value="1"/>
</dbReference>
<dbReference type="InterPro" id="IPR001584">
    <property type="entry name" value="Integrase_cat-core"/>
</dbReference>
<dbReference type="SUPFAM" id="SSF56672">
    <property type="entry name" value="DNA/RNA polymerases"/>
    <property type="match status" value="1"/>
</dbReference>
<gene>
    <name evidence="12" type="ORF">Sradi_7105000</name>
</gene>
<dbReference type="InterPro" id="IPR043502">
    <property type="entry name" value="DNA/RNA_pol_sf"/>
</dbReference>
<evidence type="ECO:0000259" key="11">
    <source>
        <dbReference type="PROSITE" id="PS50994"/>
    </source>
</evidence>
<sequence>MLLFALWSSVLGRLLLTIIRPCSSSCANMALSRSIRRNSSAFAIGWWAYLQSLSLTISSPGYGRIFSVNSLFSSPLRSVKLWALLSSLRPNTLMLVVPLLPPASRGPAALPPLLAAPPPKPPFAARRLTPSEMQARRAQGLCFNCDEKFSPGHKCKAKQFLLLLPGDHDSDISPGSDSDIDAPPPPPQPPSFLHSDSISSPLHFHLSDAAMSGPVSHRTLCLRGSIFEHSVTVLIDSGSSHNILQPRVAAFLNLAISPVTSFHVFVGNGASLSCAAYCPSVPLALQSYKPSIPFYIFPIHGADVVLGAQWLSTLGPFLSDSLVPCMQFYHDSTLITLTGICSCTPQFATFSQLQRYLATNAVHSSLPSLYTLPPLELLTRPRALNAITVRDRFPIPTVDELLDELHGATVFSKLDLRAGYHQIRLAPEDAHKTAFRTIDGHFEFLVMPFGLTNAPSTFQAVMNDVFRPLLRSCVLIFFDDILVYSKDWPSHLQHLRRVLQVLSDHCLFAKLSKCVFGVSSVNYLCHSISTAGLATGPSKLQVIADWPVPSSFTALRGFLGISGYYRRFVRNYASIATPLTDLLKYPTFSWTPAANTAFLALRQALLVIPTLVCRISLLRSSKKMSLRMQSASTYEREMFAITEAVRKWRHYLLGCKFFIYTDQQSLRSLLTQTVQTPAQHKWLSKLLGFDYEILYTPGKDNVVADASLDIRRNALSSFSPSLLRPLRFCRSSAPFILPTLRDSHCCCTFGNTLPLGCVLMRLRAHAKAFVRNCLTFQHNKYSTERPIGLLQPLPVPHQVWEDLSMDFITHLPPSRARTVIWVVVDRLTKYAHFIGLPTSFSASSLAATFAVEIYRLHGMPKSIVSDRDPLFLSRFWRELFRLSGTKLAYSSAYHPQSDGQTEVLNRVLETYLRCFVSDEPRLWFQFLHLAEFWYNSNHHSAIGMSPFQPLYGRPPPSVSSYISGTTPVATLDDALSKRQSILSMACYHLAWARLRMKQQADLHRRDLSFSVVIGFSYACNRTARCQCAAASQKLASRFFGPFRILRRLGPVAYELDLPPASCIHPVFHASLLKPFHGDPSAASIITPPAASDPLSAFIPSRVLGHRHIHTADGPQSQILVQWADQSETDATWFPVTDFVVAYPDFHLEGKVVLGAPGIDTAQTQDGPTTHEKENRLLLKGPTTSGLPKGNEQLTQCVENLEEFLLDPLS</sequence>
<proteinExistence type="predicted"/>
<dbReference type="InterPro" id="IPR012337">
    <property type="entry name" value="RNaseH-like_sf"/>
</dbReference>
<dbReference type="Gene3D" id="3.30.70.270">
    <property type="match status" value="2"/>
</dbReference>
<keyword evidence="10" id="KW-0732">Signal</keyword>
<dbReference type="AlphaFoldDB" id="A0AAW2J1I8"/>
<keyword evidence="5" id="KW-0540">Nuclease</keyword>
<evidence type="ECO:0000256" key="3">
    <source>
        <dbReference type="ARBA" id="ARBA00022679"/>
    </source>
</evidence>
<feature type="signal peptide" evidence="10">
    <location>
        <begin position="1"/>
        <end position="24"/>
    </location>
</feature>
<dbReference type="PANTHER" id="PTHR37984:SF5">
    <property type="entry name" value="PROTEIN NYNRIN-LIKE"/>
    <property type="match status" value="1"/>
</dbReference>
<keyword evidence="3" id="KW-0808">Transferase</keyword>
<evidence type="ECO:0000256" key="1">
    <source>
        <dbReference type="ARBA" id="ARBA00012493"/>
    </source>
</evidence>
<dbReference type="Gene3D" id="3.10.10.10">
    <property type="entry name" value="HIV Type 1 Reverse Transcriptase, subunit A, domain 1"/>
    <property type="match status" value="1"/>
</dbReference>
<keyword evidence="6" id="KW-0255">Endonuclease</keyword>
<dbReference type="PROSITE" id="PS00141">
    <property type="entry name" value="ASP_PROTEASE"/>
    <property type="match status" value="1"/>
</dbReference>
<dbReference type="Pfam" id="PF08284">
    <property type="entry name" value="RVP_2"/>
    <property type="match status" value="1"/>
</dbReference>
<dbReference type="PROSITE" id="PS50994">
    <property type="entry name" value="INTEGRASE"/>
    <property type="match status" value="1"/>
</dbReference>
<evidence type="ECO:0000313" key="12">
    <source>
        <dbReference type="EMBL" id="KAL0288154.1"/>
    </source>
</evidence>
<dbReference type="GO" id="GO:0003964">
    <property type="term" value="F:RNA-directed DNA polymerase activity"/>
    <property type="evidence" value="ECO:0007669"/>
    <property type="project" value="UniProtKB-KW"/>
</dbReference>
<evidence type="ECO:0000256" key="2">
    <source>
        <dbReference type="ARBA" id="ARBA00022670"/>
    </source>
</evidence>
<feature type="domain" description="Integrase catalytic" evidence="11">
    <location>
        <begin position="790"/>
        <end position="954"/>
    </location>
</feature>
<evidence type="ECO:0000256" key="8">
    <source>
        <dbReference type="ARBA" id="ARBA00022918"/>
    </source>
</evidence>
<keyword evidence="8" id="KW-0695">RNA-directed DNA polymerase</keyword>
<evidence type="ECO:0000256" key="4">
    <source>
        <dbReference type="ARBA" id="ARBA00022695"/>
    </source>
</evidence>
<dbReference type="PANTHER" id="PTHR37984">
    <property type="entry name" value="PROTEIN CBG26694"/>
    <property type="match status" value="1"/>
</dbReference>
<dbReference type="InterPro" id="IPR043128">
    <property type="entry name" value="Rev_trsase/Diguanyl_cyclase"/>
</dbReference>
<dbReference type="GO" id="GO:0003676">
    <property type="term" value="F:nucleic acid binding"/>
    <property type="evidence" value="ECO:0007669"/>
    <property type="project" value="InterPro"/>
</dbReference>
<dbReference type="SUPFAM" id="SSF54160">
    <property type="entry name" value="Chromo domain-like"/>
    <property type="match status" value="1"/>
</dbReference>
<evidence type="ECO:0000256" key="7">
    <source>
        <dbReference type="ARBA" id="ARBA00022801"/>
    </source>
</evidence>
<evidence type="ECO:0000256" key="5">
    <source>
        <dbReference type="ARBA" id="ARBA00022722"/>
    </source>
</evidence>
<dbReference type="EMBL" id="JACGWJ010000797">
    <property type="protein sequence ID" value="KAL0288154.1"/>
    <property type="molecule type" value="Genomic_DNA"/>
</dbReference>
<dbReference type="EC" id="2.7.7.49" evidence="1"/>
<dbReference type="InterPro" id="IPR050951">
    <property type="entry name" value="Retrovirus_Pol_polyprotein"/>
</dbReference>
<dbReference type="GO" id="GO:0015074">
    <property type="term" value="P:DNA integration"/>
    <property type="evidence" value="ECO:0007669"/>
    <property type="project" value="InterPro"/>
</dbReference>
<keyword evidence="2" id="KW-0645">Protease</keyword>
<dbReference type="GO" id="GO:0004190">
    <property type="term" value="F:aspartic-type endopeptidase activity"/>
    <property type="evidence" value="ECO:0007669"/>
    <property type="project" value="InterPro"/>
</dbReference>
<dbReference type="InterPro" id="IPR016197">
    <property type="entry name" value="Chromo-like_dom_sf"/>
</dbReference>
<reference evidence="12" key="2">
    <citation type="journal article" date="2024" name="Plant">
        <title>Genomic evolution and insights into agronomic trait innovations of Sesamum species.</title>
        <authorList>
            <person name="Miao H."/>
            <person name="Wang L."/>
            <person name="Qu L."/>
            <person name="Liu H."/>
            <person name="Sun Y."/>
            <person name="Le M."/>
            <person name="Wang Q."/>
            <person name="Wei S."/>
            <person name="Zheng Y."/>
            <person name="Lin W."/>
            <person name="Duan Y."/>
            <person name="Cao H."/>
            <person name="Xiong S."/>
            <person name="Wang X."/>
            <person name="Wei L."/>
            <person name="Li C."/>
            <person name="Ma Q."/>
            <person name="Ju M."/>
            <person name="Zhao R."/>
            <person name="Li G."/>
            <person name="Mu C."/>
            <person name="Tian Q."/>
            <person name="Mei H."/>
            <person name="Zhang T."/>
            <person name="Gao T."/>
            <person name="Zhang H."/>
        </authorList>
    </citation>
    <scope>NUCLEOTIDE SEQUENCE</scope>
    <source>
        <strain evidence="12">G02</strain>
    </source>
</reference>
<keyword evidence="4" id="KW-0548">Nucleotidyltransferase</keyword>
<keyword evidence="7" id="KW-0378">Hydrolase</keyword>
<dbReference type="Gene3D" id="3.30.420.10">
    <property type="entry name" value="Ribonuclease H-like superfamily/Ribonuclease H"/>
    <property type="match status" value="1"/>
</dbReference>
<dbReference type="InterPro" id="IPR036397">
    <property type="entry name" value="RNaseH_sf"/>
</dbReference>
<organism evidence="12">
    <name type="scientific">Sesamum radiatum</name>
    <name type="common">Black benniseed</name>
    <dbReference type="NCBI Taxonomy" id="300843"/>
    <lineage>
        <taxon>Eukaryota</taxon>
        <taxon>Viridiplantae</taxon>
        <taxon>Streptophyta</taxon>
        <taxon>Embryophyta</taxon>
        <taxon>Tracheophyta</taxon>
        <taxon>Spermatophyta</taxon>
        <taxon>Magnoliopsida</taxon>
        <taxon>eudicotyledons</taxon>
        <taxon>Gunneridae</taxon>
        <taxon>Pentapetalae</taxon>
        <taxon>asterids</taxon>
        <taxon>lamiids</taxon>
        <taxon>Lamiales</taxon>
        <taxon>Pedaliaceae</taxon>
        <taxon>Sesamum</taxon>
    </lineage>
</organism>
<evidence type="ECO:0000256" key="10">
    <source>
        <dbReference type="SAM" id="SignalP"/>
    </source>
</evidence>
<accession>A0AAW2J1I8</accession>
<dbReference type="SUPFAM" id="SSF50630">
    <property type="entry name" value="Acid proteases"/>
    <property type="match status" value="1"/>
</dbReference>
<dbReference type="GO" id="GO:0004519">
    <property type="term" value="F:endonuclease activity"/>
    <property type="evidence" value="ECO:0007669"/>
    <property type="project" value="UniProtKB-KW"/>
</dbReference>
<dbReference type="InterPro" id="IPR041373">
    <property type="entry name" value="RT_RNaseH"/>
</dbReference>
<feature type="chain" id="PRO_5043889949" description="RNA-directed DNA polymerase" evidence="10">
    <location>
        <begin position="25"/>
        <end position="1209"/>
    </location>
</feature>
<evidence type="ECO:0000256" key="9">
    <source>
        <dbReference type="SAM" id="MobiDB-lite"/>
    </source>
</evidence>
<feature type="region of interest" description="Disordered" evidence="9">
    <location>
        <begin position="172"/>
        <end position="194"/>
    </location>
</feature>
<dbReference type="InterPro" id="IPR056924">
    <property type="entry name" value="SH3_Tf2-1"/>
</dbReference>
<dbReference type="CDD" id="cd01647">
    <property type="entry name" value="RT_LTR"/>
    <property type="match status" value="1"/>
</dbReference>
<dbReference type="Pfam" id="PF24626">
    <property type="entry name" value="SH3_Tf2-1"/>
    <property type="match status" value="1"/>
</dbReference>
<name>A0AAW2J1I8_SESRA</name>
<dbReference type="CDD" id="cd09274">
    <property type="entry name" value="RNase_HI_RT_Ty3"/>
    <property type="match status" value="1"/>
</dbReference>
<dbReference type="FunFam" id="3.10.10.10:FF:000007">
    <property type="entry name" value="Retrovirus-related Pol polyprotein from transposon 17.6-like Protein"/>
    <property type="match status" value="1"/>
</dbReference>
<dbReference type="Gene3D" id="2.40.70.10">
    <property type="entry name" value="Acid Proteases"/>
    <property type="match status" value="1"/>
</dbReference>
<dbReference type="InterPro" id="IPR001969">
    <property type="entry name" value="Aspartic_peptidase_AS"/>
</dbReference>